<organism evidence="4 5">
    <name type="scientific">Blastopirellula marina</name>
    <dbReference type="NCBI Taxonomy" id="124"/>
    <lineage>
        <taxon>Bacteria</taxon>
        <taxon>Pseudomonadati</taxon>
        <taxon>Planctomycetota</taxon>
        <taxon>Planctomycetia</taxon>
        <taxon>Pirellulales</taxon>
        <taxon>Pirellulaceae</taxon>
        <taxon>Blastopirellula</taxon>
    </lineage>
</organism>
<sequence>MFLFLLLMIASNLLIGFCAAVRVRQLIQNQPSIVSVETAEVFLNEFENHAAANQDDKTSKPQQPQPEPEEVIPFEYLAALEEEAIVANSLVEASAQVLRLEIGKYRARLIEIENKLRETWYQPTEDALHEIAEQLDTVNIDWLDKQAEASQHLDSSKEGLGAYADIGSRLCDTLFEQTAQIETTLSNLQQIDFQDNLNDVCRKLVLEIARLIDLCHDLRDKMTETIVTVLRAEKRLGTVDKGMRLDSLTGLKNRTGLECQIFEWWRDDIRRERALSIATLDIDEFRKFNERLGTEAGDKIIAAVGKYLADCVRSERGFEYAMRLEGQRFVLFFGDVGPRGATSAVERIRQTIDGTVFDFDGEELELSVSAGVTEVKPDDTVPKLFTRTITALRTAKKNGRNRTFIDEGSGPQPIDPPTYQIRNKVILVNK</sequence>
<dbReference type="EC" id="2.7.7.65" evidence="1"/>
<dbReference type="SUPFAM" id="SSF55073">
    <property type="entry name" value="Nucleotide cyclase"/>
    <property type="match status" value="1"/>
</dbReference>
<feature type="domain" description="GGDEF" evidence="3">
    <location>
        <begin position="273"/>
        <end position="408"/>
    </location>
</feature>
<dbReference type="SMART" id="SM00267">
    <property type="entry name" value="GGDEF"/>
    <property type="match status" value="1"/>
</dbReference>
<dbReference type="EMBL" id="PUIA01000064">
    <property type="protein sequence ID" value="PQO26722.1"/>
    <property type="molecule type" value="Genomic_DNA"/>
</dbReference>
<evidence type="ECO:0000259" key="3">
    <source>
        <dbReference type="PROSITE" id="PS50887"/>
    </source>
</evidence>
<reference evidence="4 5" key="1">
    <citation type="submission" date="2018-02" db="EMBL/GenBank/DDBJ databases">
        <title>Comparative genomes isolates from brazilian mangrove.</title>
        <authorList>
            <person name="Araujo J.E."/>
            <person name="Taketani R.G."/>
            <person name="Silva M.C.P."/>
            <person name="Loureco M.V."/>
            <person name="Andreote F.D."/>
        </authorList>
    </citation>
    <scope>NUCLEOTIDE SEQUENCE [LARGE SCALE GENOMIC DNA]</scope>
    <source>
        <strain evidence="4 5">HEX-2 MGV</strain>
    </source>
</reference>
<dbReference type="PANTHER" id="PTHR45138:SF9">
    <property type="entry name" value="DIGUANYLATE CYCLASE DGCM-RELATED"/>
    <property type="match status" value="1"/>
</dbReference>
<evidence type="ECO:0000256" key="2">
    <source>
        <dbReference type="ARBA" id="ARBA00034247"/>
    </source>
</evidence>
<evidence type="ECO:0000313" key="5">
    <source>
        <dbReference type="Proteomes" id="UP000240009"/>
    </source>
</evidence>
<dbReference type="CDD" id="cd01949">
    <property type="entry name" value="GGDEF"/>
    <property type="match status" value="1"/>
</dbReference>
<dbReference type="InterPro" id="IPR000160">
    <property type="entry name" value="GGDEF_dom"/>
</dbReference>
<proteinExistence type="predicted"/>
<dbReference type="Proteomes" id="UP000240009">
    <property type="component" value="Unassembled WGS sequence"/>
</dbReference>
<accession>A0A2S8F3I3</accession>
<dbReference type="Gene3D" id="3.30.70.270">
    <property type="match status" value="1"/>
</dbReference>
<dbReference type="GO" id="GO:0052621">
    <property type="term" value="F:diguanylate cyclase activity"/>
    <property type="evidence" value="ECO:0007669"/>
    <property type="project" value="UniProtKB-EC"/>
</dbReference>
<dbReference type="Pfam" id="PF00990">
    <property type="entry name" value="GGDEF"/>
    <property type="match status" value="1"/>
</dbReference>
<dbReference type="PROSITE" id="PS50887">
    <property type="entry name" value="GGDEF"/>
    <property type="match status" value="1"/>
</dbReference>
<protein>
    <recommendedName>
        <fullName evidence="1">diguanylate cyclase</fullName>
        <ecNumber evidence="1">2.7.7.65</ecNumber>
    </recommendedName>
</protein>
<dbReference type="RefSeq" id="WP_105356938.1">
    <property type="nucleotide sequence ID" value="NZ_PUIA01000064.1"/>
</dbReference>
<comment type="caution">
    <text evidence="4">The sequence shown here is derived from an EMBL/GenBank/DDBJ whole genome shotgun (WGS) entry which is preliminary data.</text>
</comment>
<name>A0A2S8F3I3_9BACT</name>
<dbReference type="AlphaFoldDB" id="A0A2S8F3I3"/>
<gene>
    <name evidence="4" type="ORF">C5Y96_19755</name>
</gene>
<dbReference type="PANTHER" id="PTHR45138">
    <property type="entry name" value="REGULATORY COMPONENTS OF SENSORY TRANSDUCTION SYSTEM"/>
    <property type="match status" value="1"/>
</dbReference>
<dbReference type="InterPro" id="IPR029787">
    <property type="entry name" value="Nucleotide_cyclase"/>
</dbReference>
<evidence type="ECO:0000313" key="4">
    <source>
        <dbReference type="EMBL" id="PQO26722.1"/>
    </source>
</evidence>
<dbReference type="OrthoDB" id="270531at2"/>
<dbReference type="NCBIfam" id="TIGR00254">
    <property type="entry name" value="GGDEF"/>
    <property type="match status" value="1"/>
</dbReference>
<evidence type="ECO:0000256" key="1">
    <source>
        <dbReference type="ARBA" id="ARBA00012528"/>
    </source>
</evidence>
<comment type="catalytic activity">
    <reaction evidence="2">
        <text>2 GTP = 3',3'-c-di-GMP + 2 diphosphate</text>
        <dbReference type="Rhea" id="RHEA:24898"/>
        <dbReference type="ChEBI" id="CHEBI:33019"/>
        <dbReference type="ChEBI" id="CHEBI:37565"/>
        <dbReference type="ChEBI" id="CHEBI:58805"/>
        <dbReference type="EC" id="2.7.7.65"/>
    </reaction>
</comment>
<dbReference type="InterPro" id="IPR050469">
    <property type="entry name" value="Diguanylate_Cyclase"/>
</dbReference>
<dbReference type="InterPro" id="IPR043128">
    <property type="entry name" value="Rev_trsase/Diguanyl_cyclase"/>
</dbReference>